<dbReference type="AlphaFoldDB" id="A0A9W4B660"/>
<dbReference type="Proteomes" id="UP000465785">
    <property type="component" value="Chromosome"/>
</dbReference>
<organism evidence="2 3">
    <name type="scientific">Mycobacterium gallinarum</name>
    <dbReference type="NCBI Taxonomy" id="39689"/>
    <lineage>
        <taxon>Bacteria</taxon>
        <taxon>Bacillati</taxon>
        <taxon>Actinomycetota</taxon>
        <taxon>Actinomycetes</taxon>
        <taxon>Mycobacteriales</taxon>
        <taxon>Mycobacteriaceae</taxon>
        <taxon>Mycobacterium</taxon>
    </lineage>
</organism>
<gene>
    <name evidence="2" type="ORF">MGALJ_42660</name>
</gene>
<reference evidence="2 3" key="1">
    <citation type="journal article" date="2019" name="Emerg. Microbes Infect.">
        <title>Comprehensive subspecies identification of 175 nontuberculous mycobacteria species based on 7547 genomic profiles.</title>
        <authorList>
            <person name="Matsumoto Y."/>
            <person name="Kinjo T."/>
            <person name="Motooka D."/>
            <person name="Nabeya D."/>
            <person name="Jung N."/>
            <person name="Uechi K."/>
            <person name="Horii T."/>
            <person name="Iida T."/>
            <person name="Fujita J."/>
            <person name="Nakamura S."/>
        </authorList>
    </citation>
    <scope>NUCLEOTIDE SEQUENCE [LARGE SCALE GENOMIC DNA]</scope>
    <source>
        <strain evidence="2 3">JCM 6399</strain>
    </source>
</reference>
<dbReference type="SUPFAM" id="SSF46785">
    <property type="entry name" value="Winged helix' DNA-binding domain"/>
    <property type="match status" value="1"/>
</dbReference>
<dbReference type="InterPro" id="IPR036388">
    <property type="entry name" value="WH-like_DNA-bd_sf"/>
</dbReference>
<evidence type="ECO:0000256" key="1">
    <source>
        <dbReference type="SAM" id="MobiDB-lite"/>
    </source>
</evidence>
<dbReference type="KEGG" id="mgau:MGALJ_42660"/>
<protein>
    <submittedName>
        <fullName evidence="2">ArsR family transcriptional regulator</fullName>
    </submittedName>
</protein>
<keyword evidence="3" id="KW-1185">Reference proteome</keyword>
<dbReference type="InterPro" id="IPR036390">
    <property type="entry name" value="WH_DNA-bd_sf"/>
</dbReference>
<dbReference type="EMBL" id="AP022601">
    <property type="protein sequence ID" value="BBY94597.1"/>
    <property type="molecule type" value="Genomic_DNA"/>
</dbReference>
<feature type="region of interest" description="Disordered" evidence="1">
    <location>
        <begin position="223"/>
        <end position="251"/>
    </location>
</feature>
<dbReference type="Pfam" id="PF12840">
    <property type="entry name" value="HTH_20"/>
    <property type="match status" value="1"/>
</dbReference>
<dbReference type="CDD" id="cd00090">
    <property type="entry name" value="HTH_ARSR"/>
    <property type="match status" value="1"/>
</dbReference>
<dbReference type="RefSeq" id="WP_163732431.1">
    <property type="nucleotide sequence ID" value="NZ_AP022601.1"/>
</dbReference>
<proteinExistence type="predicted"/>
<dbReference type="InterPro" id="IPR011991">
    <property type="entry name" value="ArsR-like_HTH"/>
</dbReference>
<accession>A0A9W4B660</accession>
<evidence type="ECO:0000313" key="2">
    <source>
        <dbReference type="EMBL" id="BBY94597.1"/>
    </source>
</evidence>
<name>A0A9W4B660_9MYCO</name>
<feature type="compositionally biased region" description="Basic and acidic residues" evidence="1">
    <location>
        <begin position="237"/>
        <end position="251"/>
    </location>
</feature>
<dbReference type="Gene3D" id="1.10.10.10">
    <property type="entry name" value="Winged helix-like DNA-binding domain superfamily/Winged helix DNA-binding domain"/>
    <property type="match status" value="1"/>
</dbReference>
<evidence type="ECO:0000313" key="3">
    <source>
        <dbReference type="Proteomes" id="UP000465785"/>
    </source>
</evidence>
<sequence>MSITRPGDLAALSGLSHLDDPLRRKLYEYVAEADGPVSREQAAADASIGRTLAAYHLDKLAEAGLLTISYQRPAGRGGPGAGRPAKLYTRATQELTITVPPRDYELLATLLVASVEQDPSGAVRTAVNESAAQAGRRAGRESGGNVAGALRNCGYLPRVGDGRIILRNCPFHVVAQDHRDVVCGLNLRLVEGIIAGCGDPRAHAELEPDPDRCCVVVHDVHPPHARLSPPQPSSLRGRTDPESTTSEERSP</sequence>